<evidence type="ECO:0000313" key="4">
    <source>
        <dbReference type="Proteomes" id="UP000245207"/>
    </source>
</evidence>
<name>A0A2U1LY51_ARTAN</name>
<dbReference type="Pfam" id="PF26138">
    <property type="entry name" value="DUF8040"/>
    <property type="match status" value="1"/>
</dbReference>
<evidence type="ECO:0000256" key="1">
    <source>
        <dbReference type="SAM" id="MobiDB-lite"/>
    </source>
</evidence>
<gene>
    <name evidence="3" type="ORF">CTI12_AA440300</name>
</gene>
<protein>
    <submittedName>
        <fullName evidence="3">Harbinger transposase-derived nuclease domain-containing protein</fullName>
    </submittedName>
</protein>
<dbReference type="Proteomes" id="UP000245207">
    <property type="component" value="Unassembled WGS sequence"/>
</dbReference>
<feature type="region of interest" description="Disordered" evidence="1">
    <location>
        <begin position="157"/>
        <end position="179"/>
    </location>
</feature>
<dbReference type="AlphaFoldDB" id="A0A2U1LY51"/>
<reference evidence="3 4" key="1">
    <citation type="journal article" date="2018" name="Mol. Plant">
        <title>The genome of Artemisia annua provides insight into the evolution of Asteraceae family and artemisinin biosynthesis.</title>
        <authorList>
            <person name="Shen Q."/>
            <person name="Zhang L."/>
            <person name="Liao Z."/>
            <person name="Wang S."/>
            <person name="Yan T."/>
            <person name="Shi P."/>
            <person name="Liu M."/>
            <person name="Fu X."/>
            <person name="Pan Q."/>
            <person name="Wang Y."/>
            <person name="Lv Z."/>
            <person name="Lu X."/>
            <person name="Zhang F."/>
            <person name="Jiang W."/>
            <person name="Ma Y."/>
            <person name="Chen M."/>
            <person name="Hao X."/>
            <person name="Li L."/>
            <person name="Tang Y."/>
            <person name="Lv G."/>
            <person name="Zhou Y."/>
            <person name="Sun X."/>
            <person name="Brodelius P.E."/>
            <person name="Rose J.K.C."/>
            <person name="Tang K."/>
        </authorList>
    </citation>
    <scope>NUCLEOTIDE SEQUENCE [LARGE SCALE GENOMIC DNA]</scope>
    <source>
        <strain evidence="4">cv. Huhao1</strain>
        <tissue evidence="3">Leaf</tissue>
    </source>
</reference>
<dbReference type="OrthoDB" id="1496063at2759"/>
<keyword evidence="4" id="KW-1185">Reference proteome</keyword>
<dbReference type="EMBL" id="PKPP01007244">
    <property type="protein sequence ID" value="PWA53946.1"/>
    <property type="molecule type" value="Genomic_DNA"/>
</dbReference>
<sequence>MNRANLPTKDVILHRKNVREEMLHNLSTSGKCRDIIRMSEKAFTTLCNILVNDGDLRPTQRMSVEEQVARFLHVVGNDLRNRFASWIYRRSGSTTNRASGVASQTAKEKNANEKKGQTSNKEPIDIETIEDIDELLASNKVTYENLVNLEEIYVDSPMPDASNSTKSKNKKRKLEEESNSDIMSTVHVVADAIKEGNLVLQETNVILGRAYQREYTGDEIYKELEPLKLEDDVISNAFIFLADNPKKARLLFSCPLNMRADLLNKMMGSSDEMSSI</sequence>
<organism evidence="3 4">
    <name type="scientific">Artemisia annua</name>
    <name type="common">Sweet wormwood</name>
    <dbReference type="NCBI Taxonomy" id="35608"/>
    <lineage>
        <taxon>Eukaryota</taxon>
        <taxon>Viridiplantae</taxon>
        <taxon>Streptophyta</taxon>
        <taxon>Embryophyta</taxon>
        <taxon>Tracheophyta</taxon>
        <taxon>Spermatophyta</taxon>
        <taxon>Magnoliopsida</taxon>
        <taxon>eudicotyledons</taxon>
        <taxon>Gunneridae</taxon>
        <taxon>Pentapetalae</taxon>
        <taxon>asterids</taxon>
        <taxon>campanulids</taxon>
        <taxon>Asterales</taxon>
        <taxon>Asteraceae</taxon>
        <taxon>Asteroideae</taxon>
        <taxon>Anthemideae</taxon>
        <taxon>Artemisiinae</taxon>
        <taxon>Artemisia</taxon>
    </lineage>
</organism>
<feature type="compositionally biased region" description="Polar residues" evidence="1">
    <location>
        <begin position="96"/>
        <end position="105"/>
    </location>
</feature>
<comment type="caution">
    <text evidence="3">The sequence shown here is derived from an EMBL/GenBank/DDBJ whole genome shotgun (WGS) entry which is preliminary data.</text>
</comment>
<evidence type="ECO:0000313" key="3">
    <source>
        <dbReference type="EMBL" id="PWA53946.1"/>
    </source>
</evidence>
<feature type="compositionally biased region" description="Basic and acidic residues" evidence="1">
    <location>
        <begin position="106"/>
        <end position="116"/>
    </location>
</feature>
<proteinExistence type="predicted"/>
<dbReference type="InterPro" id="IPR058353">
    <property type="entry name" value="DUF8040"/>
</dbReference>
<dbReference type="PANTHER" id="PTHR46929">
    <property type="entry name" value="EXPRESSED PROTEIN"/>
    <property type="match status" value="1"/>
</dbReference>
<feature type="region of interest" description="Disordered" evidence="1">
    <location>
        <begin position="96"/>
        <end position="121"/>
    </location>
</feature>
<accession>A0A2U1LY51</accession>
<evidence type="ECO:0000259" key="2">
    <source>
        <dbReference type="Pfam" id="PF26138"/>
    </source>
</evidence>
<dbReference type="PANTHER" id="PTHR46929:SF4">
    <property type="entry name" value="MYB_SANT-LIKE DOMAIN-CONTAINING PROTEIN"/>
    <property type="match status" value="1"/>
</dbReference>
<feature type="domain" description="DUF8040" evidence="2">
    <location>
        <begin position="28"/>
        <end position="97"/>
    </location>
</feature>